<dbReference type="PANTHER" id="PTHR43649">
    <property type="entry name" value="ARABINOSE-BINDING PROTEIN-RELATED"/>
    <property type="match status" value="1"/>
</dbReference>
<keyword evidence="2" id="KW-1185">Reference proteome</keyword>
<evidence type="ECO:0000313" key="2">
    <source>
        <dbReference type="Proteomes" id="UP000269097"/>
    </source>
</evidence>
<evidence type="ECO:0000313" key="1">
    <source>
        <dbReference type="EMBL" id="AYQ75157.1"/>
    </source>
</evidence>
<dbReference type="EMBL" id="CP033433">
    <property type="protein sequence ID" value="AYQ75157.1"/>
    <property type="molecule type" value="Genomic_DNA"/>
</dbReference>
<dbReference type="InterPro" id="IPR050490">
    <property type="entry name" value="Bact_solute-bd_prot1"/>
</dbReference>
<name>A0A3G3K505_9BACL</name>
<accession>A0A3G3K505</accession>
<dbReference type="AlphaFoldDB" id="A0A3G3K505"/>
<dbReference type="CDD" id="cd13585">
    <property type="entry name" value="PBP2_TMBP_like"/>
    <property type="match status" value="1"/>
</dbReference>
<sequence length="471" mass="51667">MSFSYRLPFRIESSMMRSYHPITIQEVIALRKILITGMAILLVLVMLAACSSNKDEGSQAASPAGSNSASPDAKEQITLKFASWSISEEATKGALEEMAKQFTELHPNVKIEFVGIPFGDIKQQTFVMASSGNAPDIIQTFTASFPTYAASDIVIPLDDLLGQDYINDLLPSYKQDYTYNGKLMGVPWAPSPYVLYWNKELFKKAGLPDRAPQTYDEMLQFAAAISKLKTDSGEQIYGLGEATEKLPINGMIALRNIYSFNGSVFGADGKVNVNTPEVIETFKYYQKIVKDGLSPQGAKLKDLRNLFSIGRLGMYADGYYGRKVFQNLSGKGEAFDATWGAALIPTNKTNESVSIGEAHGLVVSKDSKHPEMAVEFIKFLTDEKMISLYHDNSDVMSARKSIGALPAFNASELDKTLNAQLQHVKPLPANNQGLEQAYLEIAEAVQKVTVAGESPENAAAELDSKLKQIMK</sequence>
<dbReference type="Proteomes" id="UP000269097">
    <property type="component" value="Chromosome"/>
</dbReference>
<organism evidence="1 2">
    <name type="scientific">Cohnella candidum</name>
    <dbReference type="NCBI Taxonomy" id="2674991"/>
    <lineage>
        <taxon>Bacteria</taxon>
        <taxon>Bacillati</taxon>
        <taxon>Bacillota</taxon>
        <taxon>Bacilli</taxon>
        <taxon>Bacillales</taxon>
        <taxon>Paenibacillaceae</taxon>
        <taxon>Cohnella</taxon>
    </lineage>
</organism>
<reference evidence="1 2" key="1">
    <citation type="submission" date="2018-10" db="EMBL/GenBank/DDBJ databases">
        <title>Genome Sequence of Cohnella sp.</title>
        <authorList>
            <person name="Srinivasan S."/>
            <person name="Kim M.K."/>
        </authorList>
    </citation>
    <scope>NUCLEOTIDE SEQUENCE [LARGE SCALE GENOMIC DNA]</scope>
    <source>
        <strain evidence="1 2">18JY8-7</strain>
    </source>
</reference>
<dbReference type="InterPro" id="IPR006059">
    <property type="entry name" value="SBP"/>
</dbReference>
<gene>
    <name evidence="1" type="ORF">EAV92_22970</name>
</gene>
<dbReference type="SUPFAM" id="SSF53850">
    <property type="entry name" value="Periplasmic binding protein-like II"/>
    <property type="match status" value="1"/>
</dbReference>
<dbReference type="PANTHER" id="PTHR43649:SF12">
    <property type="entry name" value="DIACETYLCHITOBIOSE BINDING PROTEIN DASA"/>
    <property type="match status" value="1"/>
</dbReference>
<proteinExistence type="predicted"/>
<protein>
    <submittedName>
        <fullName evidence="1">Sugar ABC transporter substrate-binding protein</fullName>
    </submittedName>
</protein>
<dbReference type="Pfam" id="PF01547">
    <property type="entry name" value="SBP_bac_1"/>
    <property type="match status" value="1"/>
</dbReference>
<dbReference type="KEGG" id="coh:EAV92_22970"/>
<dbReference type="Gene3D" id="3.40.190.10">
    <property type="entry name" value="Periplasmic binding protein-like II"/>
    <property type="match status" value="1"/>
</dbReference>